<dbReference type="Proteomes" id="UP000660262">
    <property type="component" value="Unassembled WGS sequence"/>
</dbReference>
<sequence length="212" mass="22903">MPASAALTADAALQVLGAAEKRGYAACVILKVEGRKDVYAWQRKTPGYPSECMVGALQLFGGNAEDGDANARETLVRELHEEFPTQVAASIVSTLKPFARYVVESPLEAMAPRPYTYNFTACVFSATLPSEAIGGEVYEGTLETMTLAELTASSDDEPRFCWAYHVPFAHFLEDKAGALAQPISARRACHCTATRVAANADIGSWESGEMWQ</sequence>
<proteinExistence type="predicted"/>
<dbReference type="SUPFAM" id="SSF55811">
    <property type="entry name" value="Nudix"/>
    <property type="match status" value="1"/>
</dbReference>
<feature type="domain" description="Nudix hydrolase" evidence="1">
    <location>
        <begin position="21"/>
        <end position="170"/>
    </location>
</feature>
<dbReference type="InterPro" id="IPR000086">
    <property type="entry name" value="NUDIX_hydrolase_dom"/>
</dbReference>
<dbReference type="Gene3D" id="3.90.79.10">
    <property type="entry name" value="Nucleoside Triphosphate Pyrophosphohydrolase"/>
    <property type="match status" value="1"/>
</dbReference>
<organism evidence="2 3">
    <name type="scientific">Pycnococcus provasolii</name>
    <dbReference type="NCBI Taxonomy" id="41880"/>
    <lineage>
        <taxon>Eukaryota</taxon>
        <taxon>Viridiplantae</taxon>
        <taxon>Chlorophyta</taxon>
        <taxon>Pseudoscourfieldiophyceae</taxon>
        <taxon>Pseudoscourfieldiales</taxon>
        <taxon>Pycnococcaceae</taxon>
        <taxon>Pycnococcus</taxon>
    </lineage>
</organism>
<dbReference type="EMBL" id="BNJQ01000003">
    <property type="protein sequence ID" value="GHP02664.1"/>
    <property type="molecule type" value="Genomic_DNA"/>
</dbReference>
<dbReference type="OrthoDB" id="206213at2759"/>
<gene>
    <name evidence="2" type="ORF">PPROV_000142000</name>
</gene>
<protein>
    <recommendedName>
        <fullName evidence="1">Nudix hydrolase domain-containing protein</fullName>
    </recommendedName>
</protein>
<accession>A0A830H6K6</accession>
<dbReference type="PROSITE" id="PS51462">
    <property type="entry name" value="NUDIX"/>
    <property type="match status" value="1"/>
</dbReference>
<comment type="caution">
    <text evidence="2">The sequence shown here is derived from an EMBL/GenBank/DDBJ whole genome shotgun (WGS) entry which is preliminary data.</text>
</comment>
<evidence type="ECO:0000313" key="3">
    <source>
        <dbReference type="Proteomes" id="UP000660262"/>
    </source>
</evidence>
<dbReference type="InterPro" id="IPR015797">
    <property type="entry name" value="NUDIX_hydrolase-like_dom_sf"/>
</dbReference>
<keyword evidence="3" id="KW-1185">Reference proteome</keyword>
<evidence type="ECO:0000313" key="2">
    <source>
        <dbReference type="EMBL" id="GHP02664.1"/>
    </source>
</evidence>
<reference evidence="2" key="1">
    <citation type="submission" date="2020-10" db="EMBL/GenBank/DDBJ databases">
        <title>Unveiling of a novel bifunctional photoreceptor, Dualchrome1, isolated from a cosmopolitan green alga.</title>
        <authorList>
            <person name="Suzuki S."/>
            <person name="Kawachi M."/>
        </authorList>
    </citation>
    <scope>NUCLEOTIDE SEQUENCE</scope>
    <source>
        <strain evidence="2">NIES 2893</strain>
    </source>
</reference>
<name>A0A830H6K6_9CHLO</name>
<evidence type="ECO:0000259" key="1">
    <source>
        <dbReference type="PROSITE" id="PS51462"/>
    </source>
</evidence>
<dbReference type="AlphaFoldDB" id="A0A830H6K6"/>